<proteinExistence type="predicted"/>
<keyword evidence="2" id="KW-1185">Reference proteome</keyword>
<dbReference type="EMBL" id="AYSA01000026">
    <property type="protein sequence ID" value="ESZ98974.1"/>
    <property type="molecule type" value="Genomic_DNA"/>
</dbReference>
<dbReference type="GO" id="GO:0032259">
    <property type="term" value="P:methylation"/>
    <property type="evidence" value="ECO:0007669"/>
    <property type="project" value="UniProtKB-KW"/>
</dbReference>
<evidence type="ECO:0000313" key="1">
    <source>
        <dbReference type="EMBL" id="ESZ98974.1"/>
    </source>
</evidence>
<comment type="caution">
    <text evidence="1">The sequence shown here is derived from an EMBL/GenBank/DDBJ whole genome shotgun (WGS) entry which is preliminary data.</text>
</comment>
<dbReference type="AlphaFoldDB" id="W9CWG1"/>
<dbReference type="HOGENOM" id="CLU_005533_11_0_1"/>
<keyword evidence="1" id="KW-0808">Transferase</keyword>
<dbReference type="InterPro" id="IPR036390">
    <property type="entry name" value="WH_DNA-bd_sf"/>
</dbReference>
<dbReference type="PANTHER" id="PTHR43712">
    <property type="entry name" value="PUTATIVE (AFU_ORTHOLOGUE AFUA_4G14580)-RELATED"/>
    <property type="match status" value="1"/>
</dbReference>
<sequence>MDCLAKLERYSNELALAVKSLATHSRGTNAQLFTDLEAAPEVQQAKQNVLLNVAKIKTLVLEPTDFLKHLASQGGILGCLRWLGEFQILACIPLTGSVPMKDVADLSRVSERQLSRVVHLVASAGFLQLQGSQPMQHVVHTALSASFVTSPSLLDAAMFLAEYAAPAVLQTQSSTLMLTQKNVANQSPKLQRQLSAYLTYAGGLDTEDSVVDNLMQLNWAKIGSSVTPTAVHVVEVGAESTITARSLTALNPILHFHMQLDAPKDRDHHMERQREEVFERELGTSEPRITITHRPIGVGCPQITTDAAVYILHLPETPLAILAELKEHFGILRAGNAVMLILTARLLPESGSIPDTEAEVTARARELASLNLQLTTTGAMEMVELFEMIETISDNLGKLVVMNKLRSRNNIVVALAVKYVDHGLDLWSGTGSRNGDGDGIYYGLGGLATENSQ</sequence>
<dbReference type="OrthoDB" id="1606438at2759"/>
<dbReference type="GO" id="GO:0008168">
    <property type="term" value="F:methyltransferase activity"/>
    <property type="evidence" value="ECO:0007669"/>
    <property type="project" value="UniProtKB-KW"/>
</dbReference>
<organism evidence="1 2">
    <name type="scientific">Sclerotinia borealis (strain F-4128)</name>
    <dbReference type="NCBI Taxonomy" id="1432307"/>
    <lineage>
        <taxon>Eukaryota</taxon>
        <taxon>Fungi</taxon>
        <taxon>Dikarya</taxon>
        <taxon>Ascomycota</taxon>
        <taxon>Pezizomycotina</taxon>
        <taxon>Leotiomycetes</taxon>
        <taxon>Helotiales</taxon>
        <taxon>Sclerotiniaceae</taxon>
        <taxon>Sclerotinia</taxon>
    </lineage>
</organism>
<dbReference type="Proteomes" id="UP000019487">
    <property type="component" value="Unassembled WGS sequence"/>
</dbReference>
<gene>
    <name evidence="1" type="ORF">SBOR_0632</name>
</gene>
<keyword evidence="1" id="KW-0489">Methyltransferase</keyword>
<reference evidence="1 2" key="1">
    <citation type="journal article" date="2014" name="Genome Announc.">
        <title>Draft genome sequence of Sclerotinia borealis, a psychrophilic plant pathogenic fungus.</title>
        <authorList>
            <person name="Mardanov A.V."/>
            <person name="Beletsky A.V."/>
            <person name="Kadnikov V.V."/>
            <person name="Ignatov A.N."/>
            <person name="Ravin N.V."/>
        </authorList>
    </citation>
    <scope>NUCLEOTIDE SEQUENCE [LARGE SCALE GENOMIC DNA]</scope>
    <source>
        <strain evidence="2">F-4157</strain>
    </source>
</reference>
<dbReference type="PANTHER" id="PTHR43712:SF15">
    <property type="entry name" value="MONODICTYPHENONE CLUSTER TRANSCRIPTIONAL COACTIVATOR MDPA"/>
    <property type="match status" value="1"/>
</dbReference>
<accession>W9CWG1</accession>
<evidence type="ECO:0000313" key="2">
    <source>
        <dbReference type="Proteomes" id="UP000019487"/>
    </source>
</evidence>
<name>W9CWG1_SCLBF</name>
<dbReference type="STRING" id="1432307.W9CWG1"/>
<dbReference type="SUPFAM" id="SSF46785">
    <property type="entry name" value="Winged helix' DNA-binding domain"/>
    <property type="match status" value="1"/>
</dbReference>
<protein>
    <submittedName>
        <fullName evidence="1">O-methyltransferase family protein</fullName>
    </submittedName>
</protein>